<keyword evidence="7 13" id="KW-0479">Metal-binding</keyword>
<dbReference type="CDD" id="cd06457">
    <property type="entry name" value="M3A_MIP"/>
    <property type="match status" value="1"/>
</dbReference>
<dbReference type="GO" id="GO:0005759">
    <property type="term" value="C:mitochondrial matrix"/>
    <property type="evidence" value="ECO:0007669"/>
    <property type="project" value="UniProtKB-SubCell"/>
</dbReference>
<dbReference type="STRING" id="56484.A0A1Y2FV06"/>
<dbReference type="Gene3D" id="3.40.390.10">
    <property type="entry name" value="Collagenase (Catalytic Domain)"/>
    <property type="match status" value="1"/>
</dbReference>
<evidence type="ECO:0000256" key="6">
    <source>
        <dbReference type="ARBA" id="ARBA00022670"/>
    </source>
</evidence>
<keyword evidence="12" id="KW-0496">Mitochondrion</keyword>
<evidence type="ECO:0000313" key="15">
    <source>
        <dbReference type="EMBL" id="ORY87124.1"/>
    </source>
</evidence>
<accession>A0A1Y2FV06</accession>
<dbReference type="InterPro" id="IPR001567">
    <property type="entry name" value="Pept_M3A_M3B_dom"/>
</dbReference>
<keyword evidence="16" id="KW-1185">Reference proteome</keyword>
<gene>
    <name evidence="15" type="ORF">BCR37DRAFT_145735</name>
</gene>
<evidence type="ECO:0000256" key="1">
    <source>
        <dbReference type="ARBA" id="ARBA00000436"/>
    </source>
</evidence>
<dbReference type="AlphaFoldDB" id="A0A1Y2FV06"/>
<protein>
    <recommendedName>
        <fullName evidence="5">Mitochondrial intermediate peptidase</fullName>
        <ecNumber evidence="4">3.4.24.59</ecNumber>
    </recommendedName>
</protein>
<dbReference type="GO" id="GO:0006518">
    <property type="term" value="P:peptide metabolic process"/>
    <property type="evidence" value="ECO:0007669"/>
    <property type="project" value="TreeGrafter"/>
</dbReference>
<name>A0A1Y2FV06_PROLT</name>
<dbReference type="InterPro" id="IPR033851">
    <property type="entry name" value="M3A_MIP"/>
</dbReference>
<keyword evidence="8 13" id="KW-0378">Hydrolase</keyword>
<dbReference type="OMA" id="ALMFEYM"/>
<reference evidence="15 16" key="1">
    <citation type="submission" date="2016-07" db="EMBL/GenBank/DDBJ databases">
        <title>Pervasive Adenine N6-methylation of Active Genes in Fungi.</title>
        <authorList>
            <consortium name="DOE Joint Genome Institute"/>
            <person name="Mondo S.J."/>
            <person name="Dannebaum R.O."/>
            <person name="Kuo R.C."/>
            <person name="Labutti K."/>
            <person name="Haridas S."/>
            <person name="Kuo A."/>
            <person name="Salamov A."/>
            <person name="Ahrendt S.R."/>
            <person name="Lipzen A."/>
            <person name="Sullivan W."/>
            <person name="Andreopoulos W.B."/>
            <person name="Clum A."/>
            <person name="Lindquist E."/>
            <person name="Daum C."/>
            <person name="Ramamoorthy G.K."/>
            <person name="Gryganskyi A."/>
            <person name="Culley D."/>
            <person name="Magnuson J.K."/>
            <person name="James T.Y."/>
            <person name="O'Malley M.A."/>
            <person name="Stajich J.E."/>
            <person name="Spatafora J.W."/>
            <person name="Visel A."/>
            <person name="Grigoriev I.V."/>
        </authorList>
    </citation>
    <scope>NUCLEOTIDE SEQUENCE [LARGE SCALE GENOMIC DNA]</scope>
    <source>
        <strain evidence="15 16">12-1054</strain>
    </source>
</reference>
<feature type="domain" description="Peptidase M3A/M3B catalytic" evidence="14">
    <location>
        <begin position="284"/>
        <end position="751"/>
    </location>
</feature>
<evidence type="ECO:0000313" key="16">
    <source>
        <dbReference type="Proteomes" id="UP000193685"/>
    </source>
</evidence>
<keyword evidence="10" id="KW-0809">Transit peptide</keyword>
<dbReference type="EC" id="3.4.24.59" evidence="4"/>
<dbReference type="GeneID" id="63782690"/>
<comment type="caution">
    <text evidence="15">The sequence shown here is derived from an EMBL/GenBank/DDBJ whole genome shotgun (WGS) entry which is preliminary data.</text>
</comment>
<keyword evidence="11 13" id="KW-0482">Metalloprotease</keyword>
<evidence type="ECO:0000256" key="12">
    <source>
        <dbReference type="ARBA" id="ARBA00023128"/>
    </source>
</evidence>
<evidence type="ECO:0000256" key="13">
    <source>
        <dbReference type="RuleBase" id="RU003435"/>
    </source>
</evidence>
<dbReference type="Gene3D" id="1.10.1370.40">
    <property type="match status" value="1"/>
</dbReference>
<dbReference type="OrthoDB" id="17530at2759"/>
<dbReference type="PANTHER" id="PTHR11804:SF79">
    <property type="entry name" value="MITOCHONDRIAL INTERMEDIATE PEPTIDASE"/>
    <property type="match status" value="1"/>
</dbReference>
<dbReference type="Pfam" id="PF01432">
    <property type="entry name" value="Peptidase_M3"/>
    <property type="match status" value="1"/>
</dbReference>
<comment type="subcellular location">
    <subcellularLocation>
        <location evidence="2">Mitochondrion matrix</location>
    </subcellularLocation>
</comment>
<proteinExistence type="inferred from homology"/>
<dbReference type="InterPro" id="IPR045090">
    <property type="entry name" value="Pept_M3A_M3B"/>
</dbReference>
<dbReference type="InterPro" id="IPR024077">
    <property type="entry name" value="Neurolysin/TOP_dom2"/>
</dbReference>
<evidence type="ECO:0000256" key="8">
    <source>
        <dbReference type="ARBA" id="ARBA00022801"/>
    </source>
</evidence>
<dbReference type="InterPro" id="IPR024079">
    <property type="entry name" value="MetalloPept_cat_dom_sf"/>
</dbReference>
<dbReference type="GO" id="GO:0004222">
    <property type="term" value="F:metalloendopeptidase activity"/>
    <property type="evidence" value="ECO:0007669"/>
    <property type="project" value="UniProtKB-EC"/>
</dbReference>
<dbReference type="SUPFAM" id="SSF55486">
    <property type="entry name" value="Metalloproteases ('zincins'), catalytic domain"/>
    <property type="match status" value="1"/>
</dbReference>
<evidence type="ECO:0000256" key="5">
    <source>
        <dbReference type="ARBA" id="ARBA00018046"/>
    </source>
</evidence>
<dbReference type="Proteomes" id="UP000193685">
    <property type="component" value="Unassembled WGS sequence"/>
</dbReference>
<comment type="catalytic activity">
    <reaction evidence="1">
        <text>Release of an N-terminal octapeptide as second stage of processing of some proteins imported into the mitochondrion.</text>
        <dbReference type="EC" id="3.4.24.59"/>
    </reaction>
</comment>
<evidence type="ECO:0000256" key="10">
    <source>
        <dbReference type="ARBA" id="ARBA00022946"/>
    </source>
</evidence>
<dbReference type="RefSeq" id="XP_040727980.1">
    <property type="nucleotide sequence ID" value="XM_040866091.1"/>
</dbReference>
<dbReference type="GO" id="GO:0046872">
    <property type="term" value="F:metal ion binding"/>
    <property type="evidence" value="ECO:0007669"/>
    <property type="project" value="UniProtKB-UniRule"/>
</dbReference>
<evidence type="ECO:0000256" key="9">
    <source>
        <dbReference type="ARBA" id="ARBA00022833"/>
    </source>
</evidence>
<evidence type="ECO:0000256" key="11">
    <source>
        <dbReference type="ARBA" id="ARBA00023049"/>
    </source>
</evidence>
<comment type="similarity">
    <text evidence="3 13">Belongs to the peptidase M3 family.</text>
</comment>
<dbReference type="GO" id="GO:0006627">
    <property type="term" value="P:protein processing involved in protein targeting to mitochondrion"/>
    <property type="evidence" value="ECO:0007669"/>
    <property type="project" value="TreeGrafter"/>
</dbReference>
<keyword evidence="9 13" id="KW-0862">Zinc</keyword>
<dbReference type="Gene3D" id="1.10.1370.10">
    <property type="entry name" value="Neurolysin, domain 3"/>
    <property type="match status" value="1"/>
</dbReference>
<evidence type="ECO:0000256" key="3">
    <source>
        <dbReference type="ARBA" id="ARBA00006040"/>
    </source>
</evidence>
<organism evidence="15 16">
    <name type="scientific">Protomyces lactucae-debilis</name>
    <dbReference type="NCBI Taxonomy" id="2754530"/>
    <lineage>
        <taxon>Eukaryota</taxon>
        <taxon>Fungi</taxon>
        <taxon>Dikarya</taxon>
        <taxon>Ascomycota</taxon>
        <taxon>Taphrinomycotina</taxon>
        <taxon>Taphrinomycetes</taxon>
        <taxon>Taphrinales</taxon>
        <taxon>Protomycetaceae</taxon>
        <taxon>Protomyces</taxon>
    </lineage>
</organism>
<dbReference type="PANTHER" id="PTHR11804">
    <property type="entry name" value="PROTEASE M3 THIMET OLIGOPEPTIDASE-RELATED"/>
    <property type="match status" value="1"/>
</dbReference>
<dbReference type="EMBL" id="MCFI01000002">
    <property type="protein sequence ID" value="ORY87124.1"/>
    <property type="molecule type" value="Genomic_DNA"/>
</dbReference>
<comment type="cofactor">
    <cofactor evidence="13">
        <name>Zn(2+)</name>
        <dbReference type="ChEBI" id="CHEBI:29105"/>
    </cofactor>
    <text evidence="13">Binds 1 zinc ion.</text>
</comment>
<evidence type="ECO:0000256" key="7">
    <source>
        <dbReference type="ARBA" id="ARBA00022723"/>
    </source>
</evidence>
<evidence type="ECO:0000256" key="4">
    <source>
        <dbReference type="ARBA" id="ARBA00012441"/>
    </source>
</evidence>
<evidence type="ECO:0000259" key="14">
    <source>
        <dbReference type="Pfam" id="PF01432"/>
    </source>
</evidence>
<evidence type="ECO:0000256" key="2">
    <source>
        <dbReference type="ARBA" id="ARBA00004305"/>
    </source>
</evidence>
<keyword evidence="6 13" id="KW-0645">Protease</keyword>
<sequence>MLRPCHVCRQVGAIRSFIKPRRLATAASVTRPLASPPSIADDAALRQAFDIPRQDWRRNLKATIGLTPRTGLFHNAYLKTPAGFPQFATDALHKAQWLAKEISERHATLTPVAVVKALDRLSDTLCAVLDLAELVRNSHPDPAFVQGAEEAYDILHAFMNEMNTHTGLFQAVAHVLEDPDRSAQLGVQERAVAQALLADFLKSGIHLDQHARAQFVTLSSDIARAERQAFMDHAPAATRLELPVSKARGYWPAVNGGLMTPDGRYIKIPIGGWEAEQALRSLELPEARKQLLAAMQTPRPDQIANMDLLFKLRAQLAQLTGSNSFSDSLLSRQMAKSAGKVEAFLINLGNRLQPAARRESRQLQMLKQKRTQVKTLPNLHLWDEEYYGAAHVEQQTLQTAPTHDLSSYLSVGTVMQGLSRLLTHLYGLRLVATDLRPGEGWHPDVRRLDVLCEKRGLIGVLYCDLFSRQGKQQGQAAHFTVRCGRKVAEQDLLPGELELPDGRLCGTFDGITYQLPVISLQCDFGTLSSTSFPTLTLGEVLTLFHEMGHAVHSMLGTTDFQTVSGTRVAADFVELPSQIMESFCESAHAWPLFARHYSTDAPVPAELMQRAIRNNQHLHATQAYRQFFRALLDQKYHSALATQQDFSSTSILRQLHRDWALSDPEDTVNAWHVQFTHLAGYGGTYYAYIFDKAIADRIWDRNFARDPLSRRAGEQFSQGLLAHGGAKDAWQCVADVLEQPELALGGEEAMAEVGRWISA</sequence>